<evidence type="ECO:0000313" key="8">
    <source>
        <dbReference type="EMBL" id="KAA8498696.1"/>
    </source>
</evidence>
<evidence type="ECO:0000256" key="5">
    <source>
        <dbReference type="ARBA" id="ARBA00023242"/>
    </source>
</evidence>
<dbReference type="GO" id="GO:0032040">
    <property type="term" value="C:small-subunit processome"/>
    <property type="evidence" value="ECO:0007669"/>
    <property type="project" value="InterPro"/>
</dbReference>
<dbReference type="Proteomes" id="UP000324585">
    <property type="component" value="Unassembled WGS sequence"/>
</dbReference>
<evidence type="ECO:0000256" key="7">
    <source>
        <dbReference type="SAM" id="MobiDB-lite"/>
    </source>
</evidence>
<dbReference type="PANTHER" id="PTHR23183:SF0">
    <property type="entry name" value="NUCLEOLAR PROTEIN 14"/>
    <property type="match status" value="1"/>
</dbReference>
<evidence type="ECO:0000313" key="9">
    <source>
        <dbReference type="Proteomes" id="UP000324585"/>
    </source>
</evidence>
<feature type="region of interest" description="Disordered" evidence="7">
    <location>
        <begin position="304"/>
        <end position="408"/>
    </location>
</feature>
<comment type="similarity">
    <text evidence="2">Belongs to the NOP14 family.</text>
</comment>
<keyword evidence="4" id="KW-0698">rRNA processing</keyword>
<dbReference type="AlphaFoldDB" id="A0A5J4Z4U3"/>
<evidence type="ECO:0000256" key="2">
    <source>
        <dbReference type="ARBA" id="ARBA00007466"/>
    </source>
</evidence>
<dbReference type="OrthoDB" id="5870at2759"/>
<feature type="region of interest" description="Disordered" evidence="7">
    <location>
        <begin position="926"/>
        <end position="946"/>
    </location>
</feature>
<dbReference type="InterPro" id="IPR007276">
    <property type="entry name" value="Nop14"/>
</dbReference>
<dbReference type="GO" id="GO:0030692">
    <property type="term" value="C:Noc4p-Nop14p complex"/>
    <property type="evidence" value="ECO:0007669"/>
    <property type="project" value="TreeGrafter"/>
</dbReference>
<keyword evidence="9" id="KW-1185">Reference proteome</keyword>
<feature type="compositionally biased region" description="Basic residues" evidence="7">
    <location>
        <begin position="934"/>
        <end position="946"/>
    </location>
</feature>
<feature type="region of interest" description="Disordered" evidence="7">
    <location>
        <begin position="69"/>
        <end position="111"/>
    </location>
</feature>
<dbReference type="EMBL" id="VRMN01000001">
    <property type="protein sequence ID" value="KAA8498696.1"/>
    <property type="molecule type" value="Genomic_DNA"/>
</dbReference>
<dbReference type="OMA" id="KSCWPSL"/>
<accession>A0A5J4Z4U3</accession>
<feature type="compositionally biased region" description="Low complexity" evidence="7">
    <location>
        <begin position="1"/>
        <end position="15"/>
    </location>
</feature>
<comment type="function">
    <text evidence="6">Involved in nucleolar processing of pre-18S ribosomal RNA. Has a role in the nuclear export of 40S pre-ribosomal subunit to the cytoplasm.</text>
</comment>
<reference evidence="9" key="1">
    <citation type="journal article" date="2019" name="Nat. Commun.">
        <title>Expansion of phycobilisome linker gene families in mesophilic red algae.</title>
        <authorList>
            <person name="Lee J."/>
            <person name="Kim D."/>
            <person name="Bhattacharya D."/>
            <person name="Yoon H.S."/>
        </authorList>
    </citation>
    <scope>NUCLEOTIDE SEQUENCE [LARGE SCALE GENOMIC DNA]</scope>
    <source>
        <strain evidence="9">CCMP 1328</strain>
    </source>
</reference>
<feature type="compositionally biased region" description="Basic and acidic residues" evidence="7">
    <location>
        <begin position="692"/>
        <end position="701"/>
    </location>
</feature>
<comment type="caution">
    <text evidence="8">The sequence shown here is derived from an EMBL/GenBank/DDBJ whole genome shotgun (WGS) entry which is preliminary data.</text>
</comment>
<sequence>MGRTAASGGSRSRAGWPRRRRRAKAQWEQQRRANLVADRRIGENDPAMGEEERYLRRFQQEASRRALKRSRYNLNDDDDDGDGVDAQEDEDEDQLLTLTHGGKPIDDFDAVDELAVRRPRKPTKGELRNQDADVYELDSDLDDADEAFMQARYHFGEGVGNGSKAAAGHPGDAEREPLPSQQRTHAEIMQEVMLKAKMHKAERQREKALVERDTEQLDLQLSSVLGMLPKRDFGTPSAALGKPKQLKVPVPEPLSDAASPQDKNAEYDRHVRELLAEHRAAAASNRLLTEEQVAERELEEMRKLEKMRLRRMQGDEEPGSSDGDSAGGYRKKRKRNQRQTSTADDLDAEDDFILGREVDEDQADVSDQDSSNDGSAKIERREYETASSSSSSAAEEDEHDGDFGDSAATPASTAALSEWYASHRFVHDDEIPFIFASCPSTLAELLELFADKSPRQRALVVSRLRKCFSSKLGGRGPQANRALRATLLELLLQRIEKVGRWLTHSSPTKQSAADLQAVELVLLEVDMLLPEIYGMCIEDSVVPLIRWATKILRSVFDRMRSDLESSGPGVNKHERGDGTAMSGSFAVDFEECRPLDARELLLLHVVGRLFPKSDFRHPITSAAELLLAQSLCHARMPSLGDVLKNTLAACMLQSWLSEGGRTSGELVWFCKSVLSRVLPEPSSGRIQAEDEETKRDGDDLRGDSFVDVDSILPNLASQLSPAVLMRSAASNGRLVSFSVPRCMWSDGENGAESLAEQILAGVLMCVRKICAAQDGAHGNDGFPQYIAPVQNELHRLVKRMRARDLPTHLLEAVEETTSVVESAVGAMRRAPLQLYVQKQAAPKLLNPRIQAESAAHWRSQPEQSDAQRADELKRLAKRVRREERSAMREVRKDAAVMQRERFNQKLRADERGAAKAKEILTFMENQQRNYKQQVRTKKKLTGSKKW</sequence>
<keyword evidence="5" id="KW-0539">Nucleus</keyword>
<feature type="region of interest" description="Disordered" evidence="7">
    <location>
        <begin position="1"/>
        <end position="31"/>
    </location>
</feature>
<dbReference type="GO" id="GO:0030490">
    <property type="term" value="P:maturation of SSU-rRNA"/>
    <property type="evidence" value="ECO:0007669"/>
    <property type="project" value="TreeGrafter"/>
</dbReference>
<feature type="compositionally biased region" description="Acidic residues" evidence="7">
    <location>
        <begin position="75"/>
        <end position="94"/>
    </location>
</feature>
<feature type="region of interest" description="Disordered" evidence="7">
    <location>
        <begin position="157"/>
        <end position="182"/>
    </location>
</feature>
<protein>
    <submittedName>
        <fullName evidence="8">Nucleolar protein 14</fullName>
    </submittedName>
</protein>
<evidence type="ECO:0000256" key="6">
    <source>
        <dbReference type="ARBA" id="ARBA00024695"/>
    </source>
</evidence>
<organism evidence="8 9">
    <name type="scientific">Porphyridium purpureum</name>
    <name type="common">Red alga</name>
    <name type="synonym">Porphyridium cruentum</name>
    <dbReference type="NCBI Taxonomy" id="35688"/>
    <lineage>
        <taxon>Eukaryota</taxon>
        <taxon>Rhodophyta</taxon>
        <taxon>Bangiophyceae</taxon>
        <taxon>Porphyridiales</taxon>
        <taxon>Porphyridiaceae</taxon>
        <taxon>Porphyridium</taxon>
    </lineage>
</organism>
<feature type="compositionally biased region" description="Acidic residues" evidence="7">
    <location>
        <begin position="344"/>
        <end position="367"/>
    </location>
</feature>
<feature type="region of interest" description="Disordered" evidence="7">
    <location>
        <begin position="232"/>
        <end position="272"/>
    </location>
</feature>
<evidence type="ECO:0000256" key="1">
    <source>
        <dbReference type="ARBA" id="ARBA00004604"/>
    </source>
</evidence>
<name>A0A5J4Z4U3_PORPP</name>
<feature type="compositionally biased region" description="Basic and acidic residues" evidence="7">
    <location>
        <begin position="263"/>
        <end position="272"/>
    </location>
</feature>
<keyword evidence="3" id="KW-0690">Ribosome biogenesis</keyword>
<gene>
    <name evidence="8" type="ORF">FVE85_6281</name>
</gene>
<evidence type="ECO:0000256" key="4">
    <source>
        <dbReference type="ARBA" id="ARBA00022552"/>
    </source>
</evidence>
<comment type="subcellular location">
    <subcellularLocation>
        <location evidence="1">Nucleus</location>
        <location evidence="1">Nucleolus</location>
    </subcellularLocation>
</comment>
<feature type="region of interest" description="Disordered" evidence="7">
    <location>
        <begin position="682"/>
        <end position="701"/>
    </location>
</feature>
<dbReference type="PANTHER" id="PTHR23183">
    <property type="entry name" value="NOP14"/>
    <property type="match status" value="1"/>
</dbReference>
<dbReference type="Pfam" id="PF04147">
    <property type="entry name" value="Nop14"/>
    <property type="match status" value="1"/>
</dbReference>
<evidence type="ECO:0000256" key="3">
    <source>
        <dbReference type="ARBA" id="ARBA00022517"/>
    </source>
</evidence>
<proteinExistence type="inferred from homology"/>